<dbReference type="InterPro" id="IPR031310">
    <property type="entry name" value="Ribosomal_uL5_N"/>
</dbReference>
<keyword evidence="3 4" id="KW-0687">Ribonucleoprotein</keyword>
<dbReference type="SUPFAM" id="SSF55282">
    <property type="entry name" value="RL5-like"/>
    <property type="match status" value="1"/>
</dbReference>
<dbReference type="PROSITE" id="PS00358">
    <property type="entry name" value="RIBOSOMAL_L5"/>
    <property type="match status" value="1"/>
</dbReference>
<dbReference type="InterPro" id="IPR031309">
    <property type="entry name" value="Ribosomal_uL5_C"/>
</dbReference>
<organism evidence="8 9">
    <name type="scientific">Spiroplasma ixodetis</name>
    <dbReference type="NCBI Taxonomy" id="2141"/>
    <lineage>
        <taxon>Bacteria</taxon>
        <taxon>Bacillati</taxon>
        <taxon>Mycoplasmatota</taxon>
        <taxon>Mollicutes</taxon>
        <taxon>Entomoplasmatales</taxon>
        <taxon>Spiroplasmataceae</taxon>
        <taxon>Spiroplasma</taxon>
    </lineage>
</organism>
<comment type="function">
    <text evidence="4">This is 1 of the proteins that bind and probably mediate the attachment of the 5S RNA into the large ribosomal subunit, where it forms part of the central protuberance. In the 70S ribosome it contacts protein S13 of the 30S subunit (bridge B1b), connecting the 2 subunits; this bridge is implicated in subunit movement. Contacts the P site tRNA; the 5S rRNA and some of its associated proteins might help stabilize positioning of ribosome-bound tRNAs.</text>
</comment>
<reference evidence="8 9" key="1">
    <citation type="journal article" date="2022" name="Front. Microbiol.">
        <title>Male-killing mechanisms vary between Spiroplasma species.</title>
        <authorList>
            <person name="Arai H."/>
            <person name="Inoue M."/>
            <person name="Kageyama D."/>
        </authorList>
    </citation>
    <scope>NUCLEOTIDE SEQUENCE [LARGE SCALE GENOMIC DNA]</scope>
    <source>
        <strain evidence="9">sHm</strain>
    </source>
</reference>
<dbReference type="InterPro" id="IPR002132">
    <property type="entry name" value="Ribosomal_uL5"/>
</dbReference>
<dbReference type="Gene3D" id="3.30.1440.10">
    <property type="match status" value="1"/>
</dbReference>
<keyword evidence="4" id="KW-0694">RNA-binding</keyword>
<dbReference type="InterPro" id="IPR022803">
    <property type="entry name" value="Ribosomal_uL5_dom_sf"/>
</dbReference>
<feature type="domain" description="Large ribosomal subunit protein uL5 N-terminal" evidence="6">
    <location>
        <begin position="25"/>
        <end position="80"/>
    </location>
</feature>
<evidence type="ECO:0000259" key="6">
    <source>
        <dbReference type="Pfam" id="PF00281"/>
    </source>
</evidence>
<evidence type="ECO:0000313" key="9">
    <source>
        <dbReference type="Proteomes" id="UP001163387"/>
    </source>
</evidence>
<comment type="similarity">
    <text evidence="1 4 5">Belongs to the universal ribosomal protein uL5 family.</text>
</comment>
<name>A0ABM8BYE4_9MOLU</name>
<dbReference type="EMBL" id="AP026933">
    <property type="protein sequence ID" value="BDT04900.1"/>
    <property type="molecule type" value="Genomic_DNA"/>
</dbReference>
<dbReference type="PIRSF" id="PIRSF002161">
    <property type="entry name" value="Ribosomal_L5"/>
    <property type="match status" value="1"/>
</dbReference>
<accession>A0ABM8BYE4</accession>
<dbReference type="NCBIfam" id="NF000585">
    <property type="entry name" value="PRK00010.1"/>
    <property type="match status" value="1"/>
</dbReference>
<dbReference type="Proteomes" id="UP001163387">
    <property type="component" value="Chromosome"/>
</dbReference>
<dbReference type="PANTHER" id="PTHR11994">
    <property type="entry name" value="60S RIBOSOMAL PROTEIN L11-RELATED"/>
    <property type="match status" value="1"/>
</dbReference>
<dbReference type="Pfam" id="PF00281">
    <property type="entry name" value="Ribosomal_L5"/>
    <property type="match status" value="1"/>
</dbReference>
<dbReference type="HAMAP" id="MF_01333_B">
    <property type="entry name" value="Ribosomal_uL5_B"/>
    <property type="match status" value="1"/>
</dbReference>
<dbReference type="Pfam" id="PF00673">
    <property type="entry name" value="Ribosomal_L5_C"/>
    <property type="match status" value="1"/>
</dbReference>
<dbReference type="RefSeq" id="WP_174480922.1">
    <property type="nucleotide sequence ID" value="NZ_AP026933.1"/>
</dbReference>
<evidence type="ECO:0000256" key="2">
    <source>
        <dbReference type="ARBA" id="ARBA00022980"/>
    </source>
</evidence>
<sequence length="185" mass="20631">MNRLQEKYNKTIIPQLQKELNFTSIMQVPKIEKVVINIGVGDASSNPKAIDKSVSELSKITGQKPIITKAKKSIAGFKLRAGMPIGCKVTLRGEKMYDFLDKFISISLPRIRDFQGLSVKAFDQNGNYTVGIKEQIIFPEINYEEVDKVRGMEISIITTTSNNATALLLLKKIGLPFKKQGKQVA</sequence>
<gene>
    <name evidence="4 8" type="primary">rplE</name>
    <name evidence="8" type="ORF">SHM_25460</name>
</gene>
<evidence type="ECO:0000256" key="5">
    <source>
        <dbReference type="RuleBase" id="RU003930"/>
    </source>
</evidence>
<evidence type="ECO:0000259" key="7">
    <source>
        <dbReference type="Pfam" id="PF00673"/>
    </source>
</evidence>
<keyword evidence="4" id="KW-0699">rRNA-binding</keyword>
<keyword evidence="9" id="KW-1185">Reference proteome</keyword>
<proteinExistence type="inferred from homology"/>
<feature type="domain" description="Large ribosomal subunit protein uL5 C-terminal" evidence="7">
    <location>
        <begin position="84"/>
        <end position="177"/>
    </location>
</feature>
<evidence type="ECO:0000256" key="3">
    <source>
        <dbReference type="ARBA" id="ARBA00023274"/>
    </source>
</evidence>
<protein>
    <recommendedName>
        <fullName evidence="4">Large ribosomal subunit protein uL5</fullName>
    </recommendedName>
</protein>
<evidence type="ECO:0000256" key="4">
    <source>
        <dbReference type="HAMAP-Rule" id="MF_01333"/>
    </source>
</evidence>
<comment type="subunit">
    <text evidence="4">Part of the 50S ribosomal subunit; part of the 5S rRNA/L5/L18/L25 subcomplex. Contacts the 5S rRNA and the P site tRNA. Forms a bridge to the 30S subunit in the 70S ribosome.</text>
</comment>
<evidence type="ECO:0000313" key="8">
    <source>
        <dbReference type="EMBL" id="BDT04900.1"/>
    </source>
</evidence>
<keyword evidence="4" id="KW-0820">tRNA-binding</keyword>
<dbReference type="InterPro" id="IPR020929">
    <property type="entry name" value="Ribosomal_uL5_CS"/>
</dbReference>
<evidence type="ECO:0000256" key="1">
    <source>
        <dbReference type="ARBA" id="ARBA00008553"/>
    </source>
</evidence>
<dbReference type="GO" id="GO:0005840">
    <property type="term" value="C:ribosome"/>
    <property type="evidence" value="ECO:0007669"/>
    <property type="project" value="UniProtKB-KW"/>
</dbReference>
<dbReference type="InterPro" id="IPR020930">
    <property type="entry name" value="Ribosomal_uL5_bac-type"/>
</dbReference>
<keyword evidence="2 4" id="KW-0689">Ribosomal protein</keyword>